<name>A0AAU7AVH3_9ACTN</name>
<keyword evidence="1" id="KW-0812">Transmembrane</keyword>
<gene>
    <name evidence="2" type="ORF">DSM112329_02336</name>
</gene>
<accession>A0AAU7AVH3</accession>
<dbReference type="EMBL" id="CP114014">
    <property type="protein sequence ID" value="XAY05483.1"/>
    <property type="molecule type" value="Genomic_DNA"/>
</dbReference>
<keyword evidence="1" id="KW-0472">Membrane</keyword>
<evidence type="ECO:0000313" key="2">
    <source>
        <dbReference type="EMBL" id="XAY05483.1"/>
    </source>
</evidence>
<organism evidence="2">
    <name type="scientific">Paraconexibacter sp. AEG42_29</name>
    <dbReference type="NCBI Taxonomy" id="2997339"/>
    <lineage>
        <taxon>Bacteria</taxon>
        <taxon>Bacillati</taxon>
        <taxon>Actinomycetota</taxon>
        <taxon>Thermoleophilia</taxon>
        <taxon>Solirubrobacterales</taxon>
        <taxon>Paraconexibacteraceae</taxon>
        <taxon>Paraconexibacter</taxon>
    </lineage>
</organism>
<dbReference type="AlphaFoldDB" id="A0AAU7AVH3"/>
<dbReference type="KEGG" id="parq:DSM112329_02336"/>
<keyword evidence="1" id="KW-1133">Transmembrane helix</keyword>
<dbReference type="RefSeq" id="WP_354701990.1">
    <property type="nucleotide sequence ID" value="NZ_CP114014.1"/>
</dbReference>
<proteinExistence type="predicted"/>
<sequence length="172" mass="17763">MAPIILVGVLIGLPALLLVGDLLRLGRKPADRFAGDPHGPRREAKAREMAATAAASNASRGSAALMAGTRVRDLAAAQAAPAAAPVAAAPFVERRQQSLPFVGTDRRIALSEAAAVAGTAPAAPSRRPIVASDDAQREQLEALLQSMNAVRRQPEMAPAAFAYDDVQAARSA</sequence>
<feature type="transmembrane region" description="Helical" evidence="1">
    <location>
        <begin position="6"/>
        <end position="23"/>
    </location>
</feature>
<evidence type="ECO:0000256" key="1">
    <source>
        <dbReference type="SAM" id="Phobius"/>
    </source>
</evidence>
<reference evidence="2" key="1">
    <citation type="submission" date="2022-12" db="EMBL/GenBank/DDBJ databases">
        <title>Paraconexibacter alkalitolerans sp. nov. and Baekduia alba sp. nov., isolated from soil and emended description of the genera Paraconexibacter (Chun et al., 2020) and Baekduia (An et al., 2020).</title>
        <authorList>
            <person name="Vieira S."/>
            <person name="Huber K.J."/>
            <person name="Geppert A."/>
            <person name="Wolf J."/>
            <person name="Neumann-Schaal M."/>
            <person name="Muesken M."/>
            <person name="Overmann J."/>
        </authorList>
    </citation>
    <scope>NUCLEOTIDE SEQUENCE</scope>
    <source>
        <strain evidence="2">AEG42_29</strain>
    </source>
</reference>
<protein>
    <submittedName>
        <fullName evidence="2">Uncharacterized protein</fullName>
    </submittedName>
</protein>